<name>A0A212KYH8_9BACT</name>
<reference evidence="1" key="1">
    <citation type="submission" date="2016-08" db="EMBL/GenBank/DDBJ databases">
        <authorList>
            <person name="Seilhamer J.J."/>
        </authorList>
    </citation>
    <scope>NUCLEOTIDE SEQUENCE</scope>
    <source>
        <strain evidence="1">86-1</strain>
    </source>
</reference>
<accession>A0A212KYH8</accession>
<gene>
    <name evidence="1" type="ORF">KL86DES1_10346</name>
</gene>
<evidence type="ECO:0000313" key="1">
    <source>
        <dbReference type="EMBL" id="SCM70342.1"/>
    </source>
</evidence>
<protein>
    <submittedName>
        <fullName evidence="1">Uncharacterized protein</fullName>
    </submittedName>
</protein>
<dbReference type="EMBL" id="FMJC01000001">
    <property type="protein sequence ID" value="SCM70342.1"/>
    <property type="molecule type" value="Genomic_DNA"/>
</dbReference>
<proteinExistence type="predicted"/>
<organism evidence="1">
    <name type="scientific">uncultured Desulfovibrio sp</name>
    <dbReference type="NCBI Taxonomy" id="167968"/>
    <lineage>
        <taxon>Bacteria</taxon>
        <taxon>Pseudomonadati</taxon>
        <taxon>Thermodesulfobacteriota</taxon>
        <taxon>Desulfovibrionia</taxon>
        <taxon>Desulfovibrionales</taxon>
        <taxon>Desulfovibrionaceae</taxon>
        <taxon>Desulfovibrio</taxon>
        <taxon>environmental samples</taxon>
    </lineage>
</organism>
<dbReference type="AlphaFoldDB" id="A0A212KYH8"/>
<sequence>MTNAFHTTASVVSGGELRWRGGGLADGIFDKDQAVVKHLGQRVWAMLFHGS</sequence>